<evidence type="ECO:0000256" key="5">
    <source>
        <dbReference type="ARBA" id="ARBA00022679"/>
    </source>
</evidence>
<dbReference type="PANTHER" id="PTHR39453">
    <property type="entry name" value="PHOSPHATE PROPANOYLTRANSFERASE"/>
    <property type="match status" value="1"/>
</dbReference>
<evidence type="ECO:0000256" key="3">
    <source>
        <dbReference type="ARBA" id="ARBA00012206"/>
    </source>
</evidence>
<keyword evidence="12" id="KW-1185">Reference proteome</keyword>
<dbReference type="AlphaFoldDB" id="A0A1M6DWC4"/>
<protein>
    <recommendedName>
        <fullName evidence="4 10">Phosphate propanoyltransferase</fullName>
        <ecNumber evidence="3 10">2.3.1.222</ecNumber>
    </recommendedName>
</protein>
<dbReference type="GO" id="GO:0016747">
    <property type="term" value="F:acyltransferase activity, transferring groups other than amino-acyl groups"/>
    <property type="evidence" value="ECO:0007669"/>
    <property type="project" value="InterPro"/>
</dbReference>
<reference evidence="12" key="1">
    <citation type="submission" date="2016-11" db="EMBL/GenBank/DDBJ databases">
        <authorList>
            <person name="Varghese N."/>
            <person name="Submissions S."/>
        </authorList>
    </citation>
    <scope>NUCLEOTIDE SEQUENCE [LARGE SCALE GENOMIC DNA]</scope>
    <source>
        <strain evidence="12">DSM 16057</strain>
    </source>
</reference>
<proteinExistence type="inferred from homology"/>
<dbReference type="EC" id="2.3.1.222" evidence="3 10"/>
<dbReference type="GO" id="GO:0051144">
    <property type="term" value="P:1,2-propanediol catabolic process"/>
    <property type="evidence" value="ECO:0007669"/>
    <property type="project" value="UniProtKB-UniPathway"/>
</dbReference>
<evidence type="ECO:0000256" key="2">
    <source>
        <dbReference type="ARBA" id="ARBA00007342"/>
    </source>
</evidence>
<name>A0A1M6DWC4_9FIRM</name>
<dbReference type="NCBIfam" id="NF011652">
    <property type="entry name" value="PRK15070.1"/>
    <property type="match status" value="1"/>
</dbReference>
<evidence type="ECO:0000256" key="7">
    <source>
        <dbReference type="ARBA" id="ARBA00022833"/>
    </source>
</evidence>
<dbReference type="PIRSF" id="PIRSF010130">
    <property type="entry name" value="PduL"/>
    <property type="match status" value="1"/>
</dbReference>
<dbReference type="PANTHER" id="PTHR39453:SF1">
    <property type="entry name" value="PHOSPHATE PROPANOYLTRANSFERASE"/>
    <property type="match status" value="1"/>
</dbReference>
<comment type="similarity">
    <text evidence="2 10">Belongs to the PduL family.</text>
</comment>
<accession>A0A1M6DWC4</accession>
<evidence type="ECO:0000256" key="4">
    <source>
        <dbReference type="ARBA" id="ARBA00020837"/>
    </source>
</evidence>
<dbReference type="GO" id="GO:0046872">
    <property type="term" value="F:metal ion binding"/>
    <property type="evidence" value="ECO:0007669"/>
    <property type="project" value="UniProtKB-KW"/>
</dbReference>
<comment type="catalytic activity">
    <reaction evidence="9 10">
        <text>propanoyl-CoA + phosphate = propanoyl phosphate + CoA</text>
        <dbReference type="Rhea" id="RHEA:28046"/>
        <dbReference type="ChEBI" id="CHEBI:43474"/>
        <dbReference type="ChEBI" id="CHEBI:57287"/>
        <dbReference type="ChEBI" id="CHEBI:57392"/>
        <dbReference type="ChEBI" id="CHEBI:58933"/>
        <dbReference type="EC" id="2.3.1.222"/>
    </reaction>
</comment>
<evidence type="ECO:0000256" key="9">
    <source>
        <dbReference type="ARBA" id="ARBA00047589"/>
    </source>
</evidence>
<dbReference type="Proteomes" id="UP000184529">
    <property type="component" value="Unassembled WGS sequence"/>
</dbReference>
<evidence type="ECO:0000313" key="12">
    <source>
        <dbReference type="Proteomes" id="UP000184529"/>
    </source>
</evidence>
<keyword evidence="5 10" id="KW-0808">Transferase</keyword>
<comment type="function">
    <text evidence="10">Involved in 1,2-propanediol (1,2-PD) degradation by catalyzing the conversion of propanoyl-CoA to propanoyl-phosphate.</text>
</comment>
<dbReference type="STRING" id="1121432.SAMN02745219_01026"/>
<evidence type="ECO:0000256" key="1">
    <source>
        <dbReference type="ARBA" id="ARBA00001947"/>
    </source>
</evidence>
<evidence type="ECO:0000313" key="11">
    <source>
        <dbReference type="EMBL" id="SHI77502.1"/>
    </source>
</evidence>
<comment type="pathway">
    <text evidence="10">Polyol metabolism; 1,2-propanediol degradation.</text>
</comment>
<comment type="cofactor">
    <cofactor evidence="1">
        <name>Zn(2+)</name>
        <dbReference type="ChEBI" id="CHEBI:29105"/>
    </cofactor>
</comment>
<evidence type="ECO:0000256" key="8">
    <source>
        <dbReference type="ARBA" id="ARBA00023315"/>
    </source>
</evidence>
<dbReference type="UniPathway" id="UPA00621"/>
<dbReference type="EMBL" id="FQZM01000011">
    <property type="protein sequence ID" value="SHI77502.1"/>
    <property type="molecule type" value="Genomic_DNA"/>
</dbReference>
<evidence type="ECO:0000256" key="6">
    <source>
        <dbReference type="ARBA" id="ARBA00022723"/>
    </source>
</evidence>
<sequence length="229" mass="25075">MKQSAAALPQEIPGDVIHALVRAVVAQVKRRQQAAEQDILRVPVGVSARHVHLSPEHVEALFGPGYSLTPIRELQPGQYAARECVTVVGPRGVLQNVRVLGPPRGKTQVEISRTDSYVLGIDPPVRDSGDLAGTPGAVLVGPRGAVNLKEGVILAWRHIHMPADMAERWGFKDRDLVRVRTEGLRRVVFDRVLVRVSPAYRLEIHIDTDEANAAGLKNGDHVQVIIHDQ</sequence>
<organism evidence="11 12">
    <name type="scientific">Desulfofundulus thermosubterraneus DSM 16057</name>
    <dbReference type="NCBI Taxonomy" id="1121432"/>
    <lineage>
        <taxon>Bacteria</taxon>
        <taxon>Bacillati</taxon>
        <taxon>Bacillota</taxon>
        <taxon>Clostridia</taxon>
        <taxon>Eubacteriales</taxon>
        <taxon>Peptococcaceae</taxon>
        <taxon>Desulfofundulus</taxon>
    </lineage>
</organism>
<keyword evidence="7" id="KW-0862">Zinc</keyword>
<gene>
    <name evidence="11" type="ORF">SAMN02745219_01026</name>
</gene>
<evidence type="ECO:0000256" key="10">
    <source>
        <dbReference type="PIRNR" id="PIRNR010130"/>
    </source>
</evidence>
<keyword evidence="6" id="KW-0479">Metal-binding</keyword>
<dbReference type="Pfam" id="PF06130">
    <property type="entry name" value="PTAC"/>
    <property type="match status" value="1"/>
</dbReference>
<dbReference type="RefSeq" id="WP_207543855.1">
    <property type="nucleotide sequence ID" value="NZ_FQZM01000011.1"/>
</dbReference>
<keyword evidence="8 10" id="KW-0012">Acyltransferase</keyword>
<dbReference type="InterPro" id="IPR008300">
    <property type="entry name" value="PTAC"/>
</dbReference>